<dbReference type="InterPro" id="IPR012674">
    <property type="entry name" value="Calycin"/>
</dbReference>
<evidence type="ECO:0000313" key="12">
    <source>
        <dbReference type="Proteomes" id="UP000694720"/>
    </source>
</evidence>
<feature type="signal peptide" evidence="9">
    <location>
        <begin position="1"/>
        <end position="16"/>
    </location>
</feature>
<evidence type="ECO:0000256" key="8">
    <source>
        <dbReference type="SAM" id="MobiDB-lite"/>
    </source>
</evidence>
<dbReference type="GO" id="GO:0005576">
    <property type="term" value="C:extracellular region"/>
    <property type="evidence" value="ECO:0007669"/>
    <property type="project" value="UniProtKB-SubCell"/>
</dbReference>
<gene>
    <name evidence="11" type="primary">SAL1</name>
</gene>
<feature type="region of interest" description="Disordered" evidence="8">
    <location>
        <begin position="235"/>
        <end position="254"/>
    </location>
</feature>
<dbReference type="Pfam" id="PF00061">
    <property type="entry name" value="Lipocalin"/>
    <property type="match status" value="1"/>
</dbReference>
<dbReference type="InterPro" id="IPR022272">
    <property type="entry name" value="Lipocalin_CS"/>
</dbReference>
<dbReference type="PRINTS" id="PR01221">
    <property type="entry name" value="MAJORURINARY"/>
</dbReference>
<evidence type="ECO:0000256" key="2">
    <source>
        <dbReference type="ARBA" id="ARBA00006889"/>
    </source>
</evidence>
<keyword evidence="5 9" id="KW-0732">Signal</keyword>
<dbReference type="FunFam" id="2.40.128.20:FF:000008">
    <property type="entry name" value="Major urinary protein"/>
    <property type="match status" value="1"/>
</dbReference>
<evidence type="ECO:0000259" key="10">
    <source>
        <dbReference type="Pfam" id="PF00061"/>
    </source>
</evidence>
<reference evidence="11" key="1">
    <citation type="submission" date="2025-08" db="UniProtKB">
        <authorList>
            <consortium name="Ensembl"/>
        </authorList>
    </citation>
    <scope>IDENTIFICATION</scope>
</reference>
<dbReference type="PROSITE" id="PS51257">
    <property type="entry name" value="PROKAR_LIPOPROTEIN"/>
    <property type="match status" value="1"/>
</dbReference>
<evidence type="ECO:0000256" key="4">
    <source>
        <dbReference type="ARBA" id="ARBA00022525"/>
    </source>
</evidence>
<evidence type="ECO:0000256" key="3">
    <source>
        <dbReference type="ARBA" id="ARBA00022448"/>
    </source>
</evidence>
<organism evidence="11 12">
    <name type="scientific">Sus scrofa</name>
    <name type="common">Pig</name>
    <dbReference type="NCBI Taxonomy" id="9823"/>
    <lineage>
        <taxon>Eukaryota</taxon>
        <taxon>Metazoa</taxon>
        <taxon>Chordata</taxon>
        <taxon>Craniata</taxon>
        <taxon>Vertebrata</taxon>
        <taxon>Euteleostomi</taxon>
        <taxon>Mammalia</taxon>
        <taxon>Eutheria</taxon>
        <taxon>Laurasiatheria</taxon>
        <taxon>Artiodactyla</taxon>
        <taxon>Suina</taxon>
        <taxon>Suidae</taxon>
        <taxon>Sus</taxon>
    </lineage>
</organism>
<evidence type="ECO:0000256" key="9">
    <source>
        <dbReference type="SAM" id="SignalP"/>
    </source>
</evidence>
<keyword evidence="4" id="KW-0964">Secreted</keyword>
<evidence type="ECO:0000256" key="5">
    <source>
        <dbReference type="ARBA" id="ARBA00022729"/>
    </source>
</evidence>
<dbReference type="Gene3D" id="2.40.128.20">
    <property type="match status" value="1"/>
</dbReference>
<feature type="chain" id="PRO_5034484904" evidence="9">
    <location>
        <begin position="17"/>
        <end position="254"/>
    </location>
</feature>
<keyword evidence="3" id="KW-0813">Transport</keyword>
<name>A0A8D0Z8V8_PIG</name>
<dbReference type="PROSITE" id="PS00213">
    <property type="entry name" value="LIPOCALIN"/>
    <property type="match status" value="1"/>
</dbReference>
<feature type="domain" description="Lipocalin/cytosolic fatty-acid binding" evidence="10">
    <location>
        <begin position="35"/>
        <end position="172"/>
    </location>
</feature>
<keyword evidence="6" id="KW-1015">Disulfide bond</keyword>
<dbReference type="InterPro" id="IPR002345">
    <property type="entry name" value="Lipocalin"/>
</dbReference>
<evidence type="ECO:0000256" key="7">
    <source>
        <dbReference type="RuleBase" id="RU003695"/>
    </source>
</evidence>
<evidence type="ECO:0000256" key="6">
    <source>
        <dbReference type="ARBA" id="ARBA00023157"/>
    </source>
</evidence>
<dbReference type="CDD" id="cd19428">
    <property type="entry name" value="lipocalin_MUP-like"/>
    <property type="match status" value="1"/>
</dbReference>
<comment type="subcellular location">
    <subcellularLocation>
        <location evidence="1">Secreted</location>
    </subcellularLocation>
</comment>
<evidence type="ECO:0000313" key="11">
    <source>
        <dbReference type="Ensembl" id="ENSSSCP00035014399.1"/>
    </source>
</evidence>
<dbReference type="PANTHER" id="PTHR11430">
    <property type="entry name" value="LIPOCALIN"/>
    <property type="match status" value="1"/>
</dbReference>
<dbReference type="SUPFAM" id="SSF50814">
    <property type="entry name" value="Lipocalins"/>
    <property type="match status" value="1"/>
</dbReference>
<sequence length="254" mass="28462">MKLLFLLCLGLTLACSHKEAGQDVVTSNFDASKIAGKWYSILLASDAKENIEENGSMRVFVEHIRVLDNSSLAFKFQRKVNGECTDFYAVCDKVGDGVYTVAYYGENKFRLLEVNYSDYVILHLVNVNGDKTFQLMEFYGRKPDVEPKLKDKFVEICQQYGIIKENIIDLTKIDRCFQLRGSGGVQESREDKAWKPSSNGFIYLQLPETGGSRAFRRIEVYLCFFLKGDVCPGSSTAPSVASVPGPRSQPVSIA</sequence>
<dbReference type="AlphaFoldDB" id="A0A8D0Z8V8"/>
<dbReference type="PRINTS" id="PR00179">
    <property type="entry name" value="LIPOCALIN"/>
</dbReference>
<dbReference type="PANTHER" id="PTHR11430:SF76">
    <property type="entry name" value="MAJOR URINARY PROTEIN 1-RELATED"/>
    <property type="match status" value="1"/>
</dbReference>
<protein>
    <submittedName>
        <fullName evidence="11">Salivary lipocalin</fullName>
    </submittedName>
</protein>
<dbReference type="InterPro" id="IPR000566">
    <property type="entry name" value="Lipocln_cytosolic_FA-bd_dom"/>
</dbReference>
<dbReference type="GO" id="GO:0036094">
    <property type="term" value="F:small molecule binding"/>
    <property type="evidence" value="ECO:0007669"/>
    <property type="project" value="InterPro"/>
</dbReference>
<evidence type="ECO:0000256" key="1">
    <source>
        <dbReference type="ARBA" id="ARBA00004613"/>
    </source>
</evidence>
<proteinExistence type="inferred from homology"/>
<dbReference type="Ensembl" id="ENSSSCT00035036221.1">
    <property type="protein sequence ID" value="ENSSSCP00035014399.1"/>
    <property type="gene ID" value="ENSSSCG00035027407.1"/>
</dbReference>
<dbReference type="Proteomes" id="UP000694720">
    <property type="component" value="Unplaced"/>
</dbReference>
<dbReference type="InterPro" id="IPR002971">
    <property type="entry name" value="Maj_urinary"/>
</dbReference>
<accession>A0A8D0Z8V8</accession>
<comment type="similarity">
    <text evidence="2 7">Belongs to the calycin superfamily. Lipocalin family.</text>
</comment>